<evidence type="ECO:0000313" key="3">
    <source>
        <dbReference type="Proteomes" id="UP000233742"/>
    </source>
</evidence>
<dbReference type="Proteomes" id="UP000233742">
    <property type="component" value="Chromosome"/>
</dbReference>
<accession>A0A2K9EMD3</accession>
<name>A0A2K9EMD3_9RHOB</name>
<feature type="transmembrane region" description="Helical" evidence="1">
    <location>
        <begin position="52"/>
        <end position="72"/>
    </location>
</feature>
<feature type="transmembrane region" description="Helical" evidence="1">
    <location>
        <begin position="25"/>
        <end position="46"/>
    </location>
</feature>
<dbReference type="KEGG" id="paro:CUV01_15485"/>
<dbReference type="AlphaFoldDB" id="A0A2K9EMD3"/>
<organism evidence="2 3">
    <name type="scientific">Paracoccus tegillarcae</name>
    <dbReference type="NCBI Taxonomy" id="1529068"/>
    <lineage>
        <taxon>Bacteria</taxon>
        <taxon>Pseudomonadati</taxon>
        <taxon>Pseudomonadota</taxon>
        <taxon>Alphaproteobacteria</taxon>
        <taxon>Rhodobacterales</taxon>
        <taxon>Paracoccaceae</taxon>
        <taxon>Paracoccus</taxon>
    </lineage>
</organism>
<evidence type="ECO:0000313" key="2">
    <source>
        <dbReference type="EMBL" id="AUH34597.1"/>
    </source>
</evidence>
<keyword evidence="1" id="KW-0812">Transmembrane</keyword>
<dbReference type="EMBL" id="CP025408">
    <property type="protein sequence ID" value="AUH34597.1"/>
    <property type="molecule type" value="Genomic_DNA"/>
</dbReference>
<gene>
    <name evidence="2" type="ORF">CUV01_15485</name>
</gene>
<keyword evidence="1" id="KW-0472">Membrane</keyword>
<evidence type="ECO:0008006" key="4">
    <source>
        <dbReference type="Google" id="ProtNLM"/>
    </source>
</evidence>
<proteinExistence type="predicted"/>
<dbReference type="OrthoDB" id="7775570at2"/>
<reference evidence="2 3" key="1">
    <citation type="submission" date="2017-12" db="EMBL/GenBank/DDBJ databases">
        <authorList>
            <person name="Hurst M.R.H."/>
        </authorList>
    </citation>
    <scope>NUCLEOTIDE SEQUENCE [LARGE SCALE GENOMIC DNA]</scope>
    <source>
        <strain evidence="2 3">BM15</strain>
    </source>
</reference>
<dbReference type="RefSeq" id="WP_101461258.1">
    <property type="nucleotide sequence ID" value="NZ_CP025408.1"/>
</dbReference>
<protein>
    <recommendedName>
        <fullName evidence="4">PH domain-containing protein</fullName>
    </recommendedName>
</protein>
<keyword evidence="3" id="KW-1185">Reference proteome</keyword>
<keyword evidence="1" id="KW-1133">Transmembrane helix</keyword>
<sequence>MSETRPPLQQGETVQRIIRSSDATILRSAGLATLLAGLLFLMIAYGEAGFDWTRFLISVALFGLVILGAGMAMDRGREWVLTDRRIIDPRGRSLDLNPDLRIRRLIYALKLSHRGRPAITIRGAPDLGDISRTIRSIAWTPRGLE</sequence>
<evidence type="ECO:0000256" key="1">
    <source>
        <dbReference type="SAM" id="Phobius"/>
    </source>
</evidence>